<evidence type="ECO:0000256" key="1">
    <source>
        <dbReference type="ARBA" id="ARBA00004651"/>
    </source>
</evidence>
<dbReference type="PANTHER" id="PTHR23542:SF1">
    <property type="entry name" value="MAJOR FACILITATOR SUPERFAMILY (MFS) PROFILE DOMAIN-CONTAINING PROTEIN"/>
    <property type="match status" value="1"/>
</dbReference>
<comment type="caution">
    <text evidence="8">The sequence shown here is derived from an EMBL/GenBank/DDBJ whole genome shotgun (WGS) entry which is preliminary data.</text>
</comment>
<dbReference type="Proteomes" id="UP000317303">
    <property type="component" value="Unassembled WGS sequence"/>
</dbReference>
<dbReference type="InterPro" id="IPR036259">
    <property type="entry name" value="MFS_trans_sf"/>
</dbReference>
<comment type="subcellular location">
    <subcellularLocation>
        <location evidence="1">Cell membrane</location>
        <topology evidence="1">Multi-pass membrane protein</topology>
    </subcellularLocation>
</comment>
<evidence type="ECO:0000256" key="6">
    <source>
        <dbReference type="SAM" id="Phobius"/>
    </source>
</evidence>
<evidence type="ECO:0000313" key="8">
    <source>
        <dbReference type="EMBL" id="TWH21221.1"/>
    </source>
</evidence>
<accession>A0A660CJD1</accession>
<feature type="transmembrane region" description="Helical" evidence="6">
    <location>
        <begin position="400"/>
        <end position="420"/>
    </location>
</feature>
<evidence type="ECO:0000256" key="5">
    <source>
        <dbReference type="SAM" id="MobiDB-lite"/>
    </source>
</evidence>
<dbReference type="GO" id="GO:0005886">
    <property type="term" value="C:plasma membrane"/>
    <property type="evidence" value="ECO:0007669"/>
    <property type="project" value="UniProtKB-SubCell"/>
</dbReference>
<feature type="transmembrane region" description="Helical" evidence="6">
    <location>
        <begin position="51"/>
        <end position="72"/>
    </location>
</feature>
<gene>
    <name evidence="8" type="ORF">JD82_03076</name>
</gene>
<dbReference type="AlphaFoldDB" id="A0A660CJD1"/>
<protein>
    <submittedName>
        <fullName evidence="8">Putative MFS family arabinose efflux permease</fullName>
    </submittedName>
</protein>
<evidence type="ECO:0000313" key="9">
    <source>
        <dbReference type="Proteomes" id="UP000317303"/>
    </source>
</evidence>
<feature type="transmembrane region" description="Helical" evidence="6">
    <location>
        <begin position="280"/>
        <end position="303"/>
    </location>
</feature>
<feature type="transmembrane region" description="Helical" evidence="6">
    <location>
        <begin position="208"/>
        <end position="231"/>
    </location>
</feature>
<evidence type="ECO:0000256" key="2">
    <source>
        <dbReference type="ARBA" id="ARBA00022692"/>
    </source>
</evidence>
<feature type="transmembrane region" description="Helical" evidence="6">
    <location>
        <begin position="111"/>
        <end position="131"/>
    </location>
</feature>
<evidence type="ECO:0000256" key="4">
    <source>
        <dbReference type="ARBA" id="ARBA00023136"/>
    </source>
</evidence>
<feature type="transmembrane region" description="Helical" evidence="6">
    <location>
        <begin position="252"/>
        <end position="274"/>
    </location>
</feature>
<proteinExistence type="predicted"/>
<keyword evidence="2 6" id="KW-0812">Transmembrane</keyword>
<evidence type="ECO:0000259" key="7">
    <source>
        <dbReference type="PROSITE" id="PS50850"/>
    </source>
</evidence>
<keyword evidence="9" id="KW-1185">Reference proteome</keyword>
<dbReference type="EMBL" id="VLJV01000001">
    <property type="protein sequence ID" value="TWH21221.1"/>
    <property type="molecule type" value="Genomic_DNA"/>
</dbReference>
<feature type="transmembrane region" description="Helical" evidence="6">
    <location>
        <begin position="310"/>
        <end position="328"/>
    </location>
</feature>
<feature type="domain" description="Major facilitator superfamily (MFS) profile" evidence="7">
    <location>
        <begin position="46"/>
        <end position="425"/>
    </location>
</feature>
<keyword evidence="4 6" id="KW-0472">Membrane</keyword>
<organism evidence="8 9">
    <name type="scientific">Prauserella rugosa</name>
    <dbReference type="NCBI Taxonomy" id="43354"/>
    <lineage>
        <taxon>Bacteria</taxon>
        <taxon>Bacillati</taxon>
        <taxon>Actinomycetota</taxon>
        <taxon>Actinomycetes</taxon>
        <taxon>Pseudonocardiales</taxon>
        <taxon>Pseudonocardiaceae</taxon>
        <taxon>Prauserella</taxon>
    </lineage>
</organism>
<feature type="region of interest" description="Disordered" evidence="5">
    <location>
        <begin position="20"/>
        <end position="39"/>
    </location>
</feature>
<dbReference type="InterPro" id="IPR011701">
    <property type="entry name" value="MFS"/>
</dbReference>
<evidence type="ECO:0000256" key="3">
    <source>
        <dbReference type="ARBA" id="ARBA00022989"/>
    </source>
</evidence>
<dbReference type="Gene3D" id="1.20.1250.20">
    <property type="entry name" value="MFS general substrate transporter like domains"/>
    <property type="match status" value="1"/>
</dbReference>
<feature type="transmembrane region" description="Helical" evidence="6">
    <location>
        <begin position="78"/>
        <end position="99"/>
    </location>
</feature>
<feature type="transmembrane region" description="Helical" evidence="6">
    <location>
        <begin position="183"/>
        <end position="202"/>
    </location>
</feature>
<dbReference type="Pfam" id="PF07690">
    <property type="entry name" value="MFS_1"/>
    <property type="match status" value="1"/>
</dbReference>
<feature type="transmembrane region" description="Helical" evidence="6">
    <location>
        <begin position="371"/>
        <end position="394"/>
    </location>
</feature>
<keyword evidence="3 6" id="KW-1133">Transmembrane helix</keyword>
<feature type="compositionally biased region" description="Basic and acidic residues" evidence="5">
    <location>
        <begin position="20"/>
        <end position="31"/>
    </location>
</feature>
<dbReference type="PROSITE" id="PS50850">
    <property type="entry name" value="MFS"/>
    <property type="match status" value="1"/>
</dbReference>
<sequence length="439" mass="44783">MDPVKKTEWYGRAILVRMSHSEGETRPESHGRTSLADYRNALSTPRSRRPLVASVLARLPIAMIGISALLYVQHQTGTFAAAGLVSASVLAGVAVGSVVQGRIIDRFGPTRPLLVVTGLFVTALTSLVVAIEMHAPVPALVACAAALGLFEPATGSASRALWGRLVPEGPAREAAYSYEAISMETFFILGPGLAGVLIALPWPGTGLVLGGACMAFGAAMFALSPAVREWGPNPQAGSSMLGALASPGMRTLAIAALGFGIVIGFVEVAVPAAAEAAGNVSLGGLLLSLWSVSSVAFGVAYSLRPWPRTLPVRLPVLLGAFGALVGLMAWPSTLWGLAIAMLAAGAVITPQSTTHSTTIEVTAPKDTAAEAFAWVLTSVTLGIALGQSVSGYLVEHASPSVAFLVAGVVALALAGAVALLRGTIRPHTPAAGRKPALAA</sequence>
<dbReference type="GO" id="GO:0022857">
    <property type="term" value="F:transmembrane transporter activity"/>
    <property type="evidence" value="ECO:0007669"/>
    <property type="project" value="InterPro"/>
</dbReference>
<name>A0A660CJD1_9PSEU</name>
<dbReference type="SUPFAM" id="SSF103473">
    <property type="entry name" value="MFS general substrate transporter"/>
    <property type="match status" value="1"/>
</dbReference>
<reference evidence="8 9" key="1">
    <citation type="submission" date="2019-07" db="EMBL/GenBank/DDBJ databases">
        <title>R&amp;d 2014.</title>
        <authorList>
            <person name="Klenk H.-P."/>
        </authorList>
    </citation>
    <scope>NUCLEOTIDE SEQUENCE [LARGE SCALE GENOMIC DNA]</scope>
    <source>
        <strain evidence="8 9">DSM 43194</strain>
    </source>
</reference>
<dbReference type="PANTHER" id="PTHR23542">
    <property type="match status" value="1"/>
</dbReference>
<dbReference type="InterPro" id="IPR020846">
    <property type="entry name" value="MFS_dom"/>
</dbReference>